<evidence type="ECO:0000313" key="3">
    <source>
        <dbReference type="EMBL" id="MYM26507.1"/>
    </source>
</evidence>
<proteinExistence type="predicted"/>
<evidence type="ECO:0000256" key="2">
    <source>
        <dbReference type="SAM" id="Phobius"/>
    </source>
</evidence>
<keyword evidence="2" id="KW-1133">Transmembrane helix</keyword>
<sequence length="167" mass="18010">MSAQIDDTITYTGARDTRADTYALRPAVTQAAGWKGWQITAALLLGLAAAAALAALAAVDWLRSSERAISPGPLGGLYSVQLVNGQVYYGVLQEVKPAYIRLGDVYYIQSYQQPNGQPGNRVVSRRKNDWHGPETQTIPADKILSLDAVGLQSQLAKLIQQDKTGNP</sequence>
<reference evidence="3 4" key="1">
    <citation type="submission" date="2019-12" db="EMBL/GenBank/DDBJ databases">
        <title>Novel species isolated from a subtropical stream in China.</title>
        <authorList>
            <person name="Lu H."/>
        </authorList>
    </citation>
    <scope>NUCLEOTIDE SEQUENCE [LARGE SCALE GENOMIC DNA]</scope>
    <source>
        <strain evidence="3 4">FT135W</strain>
    </source>
</reference>
<feature type="region of interest" description="Disordered" evidence="1">
    <location>
        <begin position="115"/>
        <end position="134"/>
    </location>
</feature>
<feature type="transmembrane region" description="Helical" evidence="2">
    <location>
        <begin position="39"/>
        <end position="59"/>
    </location>
</feature>
<keyword evidence="2" id="KW-0472">Membrane</keyword>
<comment type="caution">
    <text evidence="3">The sequence shown here is derived from an EMBL/GenBank/DDBJ whole genome shotgun (WGS) entry which is preliminary data.</text>
</comment>
<evidence type="ECO:0000313" key="4">
    <source>
        <dbReference type="Proteomes" id="UP000479335"/>
    </source>
</evidence>
<dbReference type="Proteomes" id="UP000479335">
    <property type="component" value="Unassembled WGS sequence"/>
</dbReference>
<gene>
    <name evidence="3" type="ORF">GTP46_28170</name>
</gene>
<keyword evidence="2" id="KW-0812">Transmembrane</keyword>
<dbReference type="EMBL" id="WWCN01000029">
    <property type="protein sequence ID" value="MYM26507.1"/>
    <property type="molecule type" value="Genomic_DNA"/>
</dbReference>
<protein>
    <submittedName>
        <fullName evidence="3">Uncharacterized protein</fullName>
    </submittedName>
</protein>
<dbReference type="RefSeq" id="WP_161009944.1">
    <property type="nucleotide sequence ID" value="NZ_WWCN01000029.1"/>
</dbReference>
<organism evidence="3 4">
    <name type="scientific">Duganella flavida</name>
    <dbReference type="NCBI Taxonomy" id="2692175"/>
    <lineage>
        <taxon>Bacteria</taxon>
        <taxon>Pseudomonadati</taxon>
        <taxon>Pseudomonadota</taxon>
        <taxon>Betaproteobacteria</taxon>
        <taxon>Burkholderiales</taxon>
        <taxon>Oxalobacteraceae</taxon>
        <taxon>Telluria group</taxon>
        <taxon>Duganella</taxon>
    </lineage>
</organism>
<keyword evidence="4" id="KW-1185">Reference proteome</keyword>
<dbReference type="AlphaFoldDB" id="A0A6L8KIC9"/>
<accession>A0A6L8KIC9</accession>
<name>A0A6L8KIC9_9BURK</name>
<evidence type="ECO:0000256" key="1">
    <source>
        <dbReference type="SAM" id="MobiDB-lite"/>
    </source>
</evidence>